<dbReference type="PANTHER" id="PTHR43775">
    <property type="entry name" value="FATTY ACID SYNTHASE"/>
    <property type="match status" value="1"/>
</dbReference>
<reference evidence="7 8" key="1">
    <citation type="journal article" date="2024" name="J. Plant Pathol.">
        <title>Sequence and assembly of the genome of Seiridium unicorne, isolate CBS 538.82, causal agent of cypress canker disease.</title>
        <authorList>
            <person name="Scali E."/>
            <person name="Rocca G.D."/>
            <person name="Danti R."/>
            <person name="Garbelotto M."/>
            <person name="Barberini S."/>
            <person name="Baroncelli R."/>
            <person name="Emiliani G."/>
        </authorList>
    </citation>
    <scope>NUCLEOTIDE SEQUENCE [LARGE SCALE GENOMIC DNA]</scope>
    <source>
        <strain evidence="7 8">BM-138-508</strain>
    </source>
</reference>
<evidence type="ECO:0000256" key="1">
    <source>
        <dbReference type="ARBA" id="ARBA00022450"/>
    </source>
</evidence>
<proteinExistence type="predicted"/>
<comment type="caution">
    <text evidence="7">The sequence shown here is derived from an EMBL/GenBank/DDBJ whole genome shotgun (WGS) entry which is preliminary data.</text>
</comment>
<evidence type="ECO:0000313" key="7">
    <source>
        <dbReference type="EMBL" id="KAK9418775.1"/>
    </source>
</evidence>
<dbReference type="Proteomes" id="UP001408356">
    <property type="component" value="Unassembled WGS sequence"/>
</dbReference>
<dbReference type="InterPro" id="IPR036291">
    <property type="entry name" value="NAD(P)-bd_dom_sf"/>
</dbReference>
<dbReference type="InterPro" id="IPR013968">
    <property type="entry name" value="PKS_KR"/>
</dbReference>
<keyword evidence="4" id="KW-0808">Transferase</keyword>
<evidence type="ECO:0000256" key="2">
    <source>
        <dbReference type="ARBA" id="ARBA00022553"/>
    </source>
</evidence>
<dbReference type="InterPro" id="IPR050091">
    <property type="entry name" value="PKS_NRPS_Biosynth_Enz"/>
</dbReference>
<keyword evidence="2" id="KW-0597">Phosphoprotein</keyword>
<dbReference type="PANTHER" id="PTHR43775:SF20">
    <property type="entry name" value="HYBRID PKS-NRPS SYNTHETASE APDA"/>
    <property type="match status" value="1"/>
</dbReference>
<dbReference type="Gene3D" id="3.40.50.720">
    <property type="entry name" value="NAD(P)-binding Rossmann-like Domain"/>
    <property type="match status" value="2"/>
</dbReference>
<dbReference type="SMART" id="SM00822">
    <property type="entry name" value="PKS_KR"/>
    <property type="match status" value="1"/>
</dbReference>
<keyword evidence="1" id="KW-0596">Phosphopantetheine</keyword>
<dbReference type="Pfam" id="PF08659">
    <property type="entry name" value="KR"/>
    <property type="match status" value="1"/>
</dbReference>
<feature type="domain" description="Ketoreductase" evidence="6">
    <location>
        <begin position="105"/>
        <end position="276"/>
    </location>
</feature>
<dbReference type="InterPro" id="IPR057326">
    <property type="entry name" value="KR_dom"/>
</dbReference>
<keyword evidence="3" id="KW-0489">Methyltransferase</keyword>
<keyword evidence="8" id="KW-1185">Reference proteome</keyword>
<evidence type="ECO:0000313" key="8">
    <source>
        <dbReference type="Proteomes" id="UP001408356"/>
    </source>
</evidence>
<evidence type="ECO:0000256" key="4">
    <source>
        <dbReference type="ARBA" id="ARBA00022679"/>
    </source>
</evidence>
<dbReference type="InterPro" id="IPR013120">
    <property type="entry name" value="FAR_NAD-bd"/>
</dbReference>
<dbReference type="EMBL" id="JARVKF010000353">
    <property type="protein sequence ID" value="KAK9418775.1"/>
    <property type="molecule type" value="Genomic_DNA"/>
</dbReference>
<gene>
    <name evidence="7" type="ORF">SUNI508_07795</name>
</gene>
<evidence type="ECO:0000259" key="6">
    <source>
        <dbReference type="SMART" id="SM00822"/>
    </source>
</evidence>
<protein>
    <submittedName>
        <fullName evidence="7">Polyketide synthase-nonribosomal peptide synthetase</fullName>
    </submittedName>
</protein>
<evidence type="ECO:0000256" key="5">
    <source>
        <dbReference type="ARBA" id="ARBA00023002"/>
    </source>
</evidence>
<dbReference type="Pfam" id="PF07993">
    <property type="entry name" value="NAD_binding_4"/>
    <property type="match status" value="1"/>
</dbReference>
<evidence type="ECO:0000256" key="3">
    <source>
        <dbReference type="ARBA" id="ARBA00022603"/>
    </source>
</evidence>
<keyword evidence="5" id="KW-0560">Oxidoreductase</keyword>
<organism evidence="7 8">
    <name type="scientific">Seiridium unicorne</name>
    <dbReference type="NCBI Taxonomy" id="138068"/>
    <lineage>
        <taxon>Eukaryota</taxon>
        <taxon>Fungi</taxon>
        <taxon>Dikarya</taxon>
        <taxon>Ascomycota</taxon>
        <taxon>Pezizomycotina</taxon>
        <taxon>Sordariomycetes</taxon>
        <taxon>Xylariomycetidae</taxon>
        <taxon>Amphisphaeriales</taxon>
        <taxon>Sporocadaceae</taxon>
        <taxon>Seiridium</taxon>
    </lineage>
</organism>
<dbReference type="SUPFAM" id="SSF51735">
    <property type="entry name" value="NAD(P)-binding Rossmann-fold domains"/>
    <property type="match status" value="2"/>
</dbReference>
<name>A0ABR2UVS2_9PEZI</name>
<sequence length="558" mass="61730">MALDTQAVDRDVHVVYTVDAGDNEVPASWIRLSRYILQSDVEELLYGISPCCFISFSADEPQAVANEDTLKATIRPHCRMFLSTEIFYSPRSLAKLDKDPKGPGIIGALLRSAFDFSQKIDPEEKAEATVYWAAMLPLDRIARATDPPDHLQPDIAPDWVEAHRQRGARVCILPCDVTHSDALQKVYEEIRATLPPVQGFTDVMRPKVNGGINLDRLFYDTDLDFLVFVSSVNCVVGNVGQANYAAANTFLCGLAAQRRKRGLRTAAVNIGAIIGAGYLERESRKELDALVQRSNSPTAIGRGLASIDLRSHQCCQTGFALYSNPRFSSFIITETALKQEAGGETVVTVGELLRQCQLKEDLQQVVQNLTGTLGEVRVDGRGKLDWDSESHPPADMPNVISIQYARYPPRIVLLTECTGLLGRYLLTHLLLEPGVEKVICLAVRSLARRREQGRLPLDPRVVFYERDLTQLFLGLSKEEVALVFNEADVVIYNGSDTSHLKHYADLRPANVKSTALLARLFIRRRITLHYVSSAGVGIFHEKSGTQGFPPGPVKLGSD</sequence>
<accession>A0ABR2UVS2</accession>